<accession>A0A1A9I9H7</accession>
<evidence type="ECO:0000256" key="2">
    <source>
        <dbReference type="SAM" id="Coils"/>
    </source>
</evidence>
<dbReference type="Gene3D" id="2.40.30.170">
    <property type="match status" value="1"/>
</dbReference>
<feature type="region of interest" description="Disordered" evidence="3">
    <location>
        <begin position="317"/>
        <end position="351"/>
    </location>
</feature>
<sequence>MKRNKRMIIILLVLVLIAAAIWYFRFRKEENTLTLTIEKPHYGYIGTSVMATGTVQPVDTVVIGSQVSGTIKKIFADFNSVVKKGQLLAQIDPSLFIAQVQQQNATLQQAKNNLVYEQANYNRQNELYKAGAISKAELETAQNAYKVAQDQVNGAAAQLTSAQKNLSFTNIYSPIDGTVMSRAVSEGQTVASSFNTPTLFSIAKDLTKMQVRAAVDEADIGNVKVGERVTFTVDAFPNDVFNGTVQEIRLQPTVSSNVVTYTTIINAPNDNLKLKPGMTANINIYTEELDKALLIPAAALKYTPDAATAKQFKVAPYTPMGKGNTAGNKPAGSSGDSTRRKTDSTGNPVKHGVVWLKRGDSLVHKWIETGLTDDINVQVVKGLTENDEVVTAQQVESKGTSASASSGDRSPFMPQRRGGSRSGGSSNRSGGGPPPR</sequence>
<dbReference type="STRING" id="1176587.A8C56_22360"/>
<feature type="coiled-coil region" evidence="2">
    <location>
        <begin position="97"/>
        <end position="165"/>
    </location>
</feature>
<keyword evidence="2" id="KW-0175">Coiled coil</keyword>
<dbReference type="Gene3D" id="6.20.50.140">
    <property type="match status" value="1"/>
</dbReference>
<dbReference type="PANTHER" id="PTHR30469">
    <property type="entry name" value="MULTIDRUG RESISTANCE PROTEIN MDTA"/>
    <property type="match status" value="1"/>
</dbReference>
<dbReference type="SUPFAM" id="SSF111369">
    <property type="entry name" value="HlyD-like secretion proteins"/>
    <property type="match status" value="1"/>
</dbReference>
<reference evidence="7 8" key="1">
    <citation type="submission" date="2016-05" db="EMBL/GenBank/DDBJ databases">
        <title>Niabella ginsenosidivorans BS26 whole genome sequencing.</title>
        <authorList>
            <person name="Im W.T."/>
            <person name="Siddiqi M.Z."/>
        </authorList>
    </citation>
    <scope>NUCLEOTIDE SEQUENCE [LARGE SCALE GENOMIC DNA]</scope>
    <source>
        <strain evidence="7 8">BS26</strain>
    </source>
</reference>
<organism evidence="7 8">
    <name type="scientific">Niabella ginsenosidivorans</name>
    <dbReference type="NCBI Taxonomy" id="1176587"/>
    <lineage>
        <taxon>Bacteria</taxon>
        <taxon>Pseudomonadati</taxon>
        <taxon>Bacteroidota</taxon>
        <taxon>Chitinophagia</taxon>
        <taxon>Chitinophagales</taxon>
        <taxon>Chitinophagaceae</taxon>
        <taxon>Niabella</taxon>
    </lineage>
</organism>
<dbReference type="InterPro" id="IPR058624">
    <property type="entry name" value="MdtA-like_HH"/>
</dbReference>
<protein>
    <submittedName>
        <fullName evidence="7">Efflux transporter periplasmic adaptor subunit</fullName>
    </submittedName>
</protein>
<dbReference type="Pfam" id="PF25954">
    <property type="entry name" value="Beta-barrel_RND_2"/>
    <property type="match status" value="1"/>
</dbReference>
<dbReference type="GO" id="GO:1990281">
    <property type="term" value="C:efflux pump complex"/>
    <property type="evidence" value="ECO:0007669"/>
    <property type="project" value="TreeGrafter"/>
</dbReference>
<proteinExistence type="inferred from homology"/>
<dbReference type="InterPro" id="IPR058792">
    <property type="entry name" value="Beta-barrel_RND_2"/>
</dbReference>
<dbReference type="Proteomes" id="UP000077667">
    <property type="component" value="Chromosome"/>
</dbReference>
<dbReference type="InterPro" id="IPR006143">
    <property type="entry name" value="RND_pump_MFP"/>
</dbReference>
<comment type="similarity">
    <text evidence="1">Belongs to the membrane fusion protein (MFP) (TC 8.A.1) family.</text>
</comment>
<evidence type="ECO:0000256" key="3">
    <source>
        <dbReference type="SAM" id="MobiDB-lite"/>
    </source>
</evidence>
<feature type="domain" description="Multidrug resistance protein MdtA-like barrel-sandwich hybrid" evidence="5">
    <location>
        <begin position="60"/>
        <end position="197"/>
    </location>
</feature>
<dbReference type="AlphaFoldDB" id="A0A1A9I9H7"/>
<feature type="domain" description="CusB-like beta-barrel" evidence="6">
    <location>
        <begin position="211"/>
        <end position="286"/>
    </location>
</feature>
<feature type="compositionally biased region" description="Polar residues" evidence="3">
    <location>
        <begin position="391"/>
        <end position="408"/>
    </location>
</feature>
<dbReference type="InterPro" id="IPR058625">
    <property type="entry name" value="MdtA-like_BSH"/>
</dbReference>
<evidence type="ECO:0000313" key="8">
    <source>
        <dbReference type="Proteomes" id="UP000077667"/>
    </source>
</evidence>
<dbReference type="Pfam" id="PF25917">
    <property type="entry name" value="BSH_RND"/>
    <property type="match status" value="1"/>
</dbReference>
<dbReference type="RefSeq" id="WP_067760854.1">
    <property type="nucleotide sequence ID" value="NZ_CP015772.1"/>
</dbReference>
<feature type="region of interest" description="Disordered" evidence="3">
    <location>
        <begin position="391"/>
        <end position="436"/>
    </location>
</feature>
<dbReference type="PANTHER" id="PTHR30469:SF33">
    <property type="entry name" value="SLR1207 PROTEIN"/>
    <property type="match status" value="1"/>
</dbReference>
<dbReference type="EMBL" id="CP015772">
    <property type="protein sequence ID" value="ANH83362.1"/>
    <property type="molecule type" value="Genomic_DNA"/>
</dbReference>
<dbReference type="OrthoDB" id="9809068at2"/>
<feature type="domain" description="Multidrug resistance protein MdtA-like alpha-helical hairpin" evidence="4">
    <location>
        <begin position="100"/>
        <end position="169"/>
    </location>
</feature>
<gene>
    <name evidence="7" type="ORF">A8C56_22360</name>
</gene>
<evidence type="ECO:0000259" key="4">
    <source>
        <dbReference type="Pfam" id="PF25876"/>
    </source>
</evidence>
<evidence type="ECO:0000313" key="7">
    <source>
        <dbReference type="EMBL" id="ANH83362.1"/>
    </source>
</evidence>
<dbReference type="FunFam" id="2.40.30.170:FF:000010">
    <property type="entry name" value="Efflux RND transporter periplasmic adaptor subunit"/>
    <property type="match status" value="1"/>
</dbReference>
<evidence type="ECO:0000256" key="1">
    <source>
        <dbReference type="ARBA" id="ARBA00009477"/>
    </source>
</evidence>
<dbReference type="Gene3D" id="1.10.287.470">
    <property type="entry name" value="Helix hairpin bin"/>
    <property type="match status" value="1"/>
</dbReference>
<dbReference type="GO" id="GO:0015562">
    <property type="term" value="F:efflux transmembrane transporter activity"/>
    <property type="evidence" value="ECO:0007669"/>
    <property type="project" value="TreeGrafter"/>
</dbReference>
<dbReference type="Gene3D" id="2.40.50.100">
    <property type="match status" value="1"/>
</dbReference>
<evidence type="ECO:0000259" key="6">
    <source>
        <dbReference type="Pfam" id="PF25954"/>
    </source>
</evidence>
<name>A0A1A9I9H7_9BACT</name>
<evidence type="ECO:0000259" key="5">
    <source>
        <dbReference type="Pfam" id="PF25917"/>
    </source>
</evidence>
<dbReference type="NCBIfam" id="TIGR01730">
    <property type="entry name" value="RND_mfp"/>
    <property type="match status" value="1"/>
</dbReference>
<keyword evidence="8" id="KW-1185">Reference proteome</keyword>
<dbReference type="Pfam" id="PF25876">
    <property type="entry name" value="HH_MFP_RND"/>
    <property type="match status" value="1"/>
</dbReference>
<dbReference type="KEGG" id="nia:A8C56_22360"/>